<feature type="active site" description="Proton acceptor" evidence="6">
    <location>
        <position position="400"/>
    </location>
</feature>
<evidence type="ECO:0000256" key="5">
    <source>
        <dbReference type="ARBA" id="ARBA00024073"/>
    </source>
</evidence>
<evidence type="ECO:0000259" key="10">
    <source>
        <dbReference type="Pfam" id="PF02803"/>
    </source>
</evidence>
<comment type="caution">
    <text evidence="11">The sequence shown here is derived from an EMBL/GenBank/DDBJ whole genome shotgun (WGS) entry which is preliminary data.</text>
</comment>
<dbReference type="InterPro" id="IPR020616">
    <property type="entry name" value="Thiolase_N"/>
</dbReference>
<dbReference type="EC" id="2.3.1.16" evidence="5"/>
<evidence type="ECO:0000259" key="9">
    <source>
        <dbReference type="Pfam" id="PF00108"/>
    </source>
</evidence>
<dbReference type="Proteomes" id="UP000620139">
    <property type="component" value="Unassembled WGS sequence"/>
</dbReference>
<dbReference type="InterPro" id="IPR020610">
    <property type="entry name" value="Thiolase_AS"/>
</dbReference>
<dbReference type="Pfam" id="PF02803">
    <property type="entry name" value="Thiolase_C"/>
    <property type="match status" value="1"/>
</dbReference>
<keyword evidence="12" id="KW-1185">Reference proteome</keyword>
<feature type="active site" description="Acyl-thioester intermediate" evidence="6">
    <location>
        <position position="95"/>
    </location>
</feature>
<feature type="domain" description="Thiolase N-terminal" evidence="9">
    <location>
        <begin position="9"/>
        <end position="278"/>
    </location>
</feature>
<proteinExistence type="inferred from homology"/>
<accession>A0A931IWG9</accession>
<evidence type="ECO:0000313" key="11">
    <source>
        <dbReference type="EMBL" id="MBH9552314.1"/>
    </source>
</evidence>
<dbReference type="PROSITE" id="PS00099">
    <property type="entry name" value="THIOLASE_3"/>
    <property type="match status" value="1"/>
</dbReference>
<dbReference type="PROSITE" id="PS00737">
    <property type="entry name" value="THIOLASE_2"/>
    <property type="match status" value="1"/>
</dbReference>
<feature type="active site" description="Proton acceptor" evidence="6">
    <location>
        <position position="370"/>
    </location>
</feature>
<keyword evidence="3 7" id="KW-0808">Transferase</keyword>
<feature type="domain" description="Thiolase C-terminal" evidence="10">
    <location>
        <begin position="286"/>
        <end position="412"/>
    </location>
</feature>
<dbReference type="FunFam" id="3.40.47.10:FF:000010">
    <property type="entry name" value="Acetyl-CoA acetyltransferase (Thiolase)"/>
    <property type="match status" value="1"/>
</dbReference>
<feature type="region of interest" description="Disordered" evidence="8">
    <location>
        <begin position="243"/>
        <end position="267"/>
    </location>
</feature>
<evidence type="ECO:0000256" key="6">
    <source>
        <dbReference type="PIRSR" id="PIRSR000429-1"/>
    </source>
</evidence>
<dbReference type="InterPro" id="IPR002155">
    <property type="entry name" value="Thiolase"/>
</dbReference>
<comment type="similarity">
    <text evidence="2 7">Belongs to the thiolase-like superfamily. Thiolase family.</text>
</comment>
<dbReference type="InterPro" id="IPR020613">
    <property type="entry name" value="Thiolase_CS"/>
</dbReference>
<evidence type="ECO:0000256" key="2">
    <source>
        <dbReference type="ARBA" id="ARBA00010982"/>
    </source>
</evidence>
<dbReference type="PANTHER" id="PTHR43853:SF21">
    <property type="entry name" value="STEROID 3-KETOACYL-COA THIOLASE"/>
    <property type="match status" value="1"/>
</dbReference>
<reference evidence="11" key="1">
    <citation type="submission" date="2020-12" db="EMBL/GenBank/DDBJ databases">
        <title>The genome sequence of Inhella sp. 4Y17.</title>
        <authorList>
            <person name="Liu Y."/>
        </authorList>
    </citation>
    <scope>NUCLEOTIDE SEQUENCE</scope>
    <source>
        <strain evidence="11">4Y10</strain>
    </source>
</reference>
<organism evidence="11 12">
    <name type="scientific">Inhella gelatinilytica</name>
    <dbReference type="NCBI Taxonomy" id="2795030"/>
    <lineage>
        <taxon>Bacteria</taxon>
        <taxon>Pseudomonadati</taxon>
        <taxon>Pseudomonadota</taxon>
        <taxon>Betaproteobacteria</taxon>
        <taxon>Burkholderiales</taxon>
        <taxon>Sphaerotilaceae</taxon>
        <taxon>Inhella</taxon>
    </lineage>
</organism>
<dbReference type="GO" id="GO:0010124">
    <property type="term" value="P:phenylacetate catabolic process"/>
    <property type="evidence" value="ECO:0007669"/>
    <property type="project" value="TreeGrafter"/>
</dbReference>
<dbReference type="GO" id="GO:0005737">
    <property type="term" value="C:cytoplasm"/>
    <property type="evidence" value="ECO:0007669"/>
    <property type="project" value="UniProtKB-ARBA"/>
</dbReference>
<sequence>MSKQVQDAYIVSATRLPIGKSGRGYYKNTRPDEMLVKVMQAALAQAPGLDPAAIEDAIVGCSFPEGEQGMNIARVASVLAGWGHGVGGVTINRYCASGITAVQMAADRIRVGEADVVFAGGVESMSMIPMGGNKPSLSPLIFERDENLGVAYGMGLTAELVAKKWGITREAQDAFAVESHRRAVAAMQAGYFSAEMTPFELIDRTPNLAEGSINEKRRVVSLDEGARPDTSLEGLAKLKPVFAAPKDSTGKPTGMGSVTAGNSSQTSDGSGGLLLVSEAALKRYNLTPLARFVSFAVRGVPPEIMGIGPIEAIPAALKMAGLKASDLGWVELNEAFAAQSLAVLNDLDSKGIELDRSKVNPNGGAIALGHPLGATGAIRAASVIHGLRRTGGKYGMVTMCVGAGQGAAGIIEIV</sequence>
<gene>
    <name evidence="11" type="ORF">I7X43_05550</name>
</gene>
<dbReference type="InterPro" id="IPR020615">
    <property type="entry name" value="Thiolase_acyl_enz_int_AS"/>
</dbReference>
<dbReference type="AlphaFoldDB" id="A0A931IWG9"/>
<evidence type="ECO:0000256" key="1">
    <source>
        <dbReference type="ARBA" id="ARBA00005189"/>
    </source>
</evidence>
<dbReference type="PANTHER" id="PTHR43853">
    <property type="entry name" value="3-KETOACYL-COA THIOLASE, PEROXISOMAL"/>
    <property type="match status" value="1"/>
</dbReference>
<dbReference type="CDD" id="cd00751">
    <property type="entry name" value="thiolase"/>
    <property type="match status" value="1"/>
</dbReference>
<evidence type="ECO:0000256" key="3">
    <source>
        <dbReference type="ARBA" id="ARBA00022679"/>
    </source>
</evidence>
<evidence type="ECO:0000256" key="4">
    <source>
        <dbReference type="ARBA" id="ARBA00023315"/>
    </source>
</evidence>
<protein>
    <recommendedName>
        <fullName evidence="5">acetyl-CoA C-acyltransferase</fullName>
        <ecNumber evidence="5">2.3.1.16</ecNumber>
    </recommendedName>
</protein>
<dbReference type="NCBIfam" id="TIGR01930">
    <property type="entry name" value="AcCoA-C-Actrans"/>
    <property type="match status" value="1"/>
</dbReference>
<dbReference type="PROSITE" id="PS00098">
    <property type="entry name" value="THIOLASE_1"/>
    <property type="match status" value="1"/>
</dbReference>
<dbReference type="GO" id="GO:0006635">
    <property type="term" value="P:fatty acid beta-oxidation"/>
    <property type="evidence" value="ECO:0007669"/>
    <property type="project" value="TreeGrafter"/>
</dbReference>
<dbReference type="PIRSF" id="PIRSF000429">
    <property type="entry name" value="Ac-CoA_Ac_transf"/>
    <property type="match status" value="1"/>
</dbReference>
<dbReference type="Pfam" id="PF00108">
    <property type="entry name" value="Thiolase_N"/>
    <property type="match status" value="1"/>
</dbReference>
<dbReference type="EMBL" id="JAEDAL010000002">
    <property type="protein sequence ID" value="MBH9552314.1"/>
    <property type="molecule type" value="Genomic_DNA"/>
</dbReference>
<dbReference type="GO" id="GO:0003988">
    <property type="term" value="F:acetyl-CoA C-acyltransferase activity"/>
    <property type="evidence" value="ECO:0007669"/>
    <property type="project" value="UniProtKB-EC"/>
</dbReference>
<dbReference type="InterPro" id="IPR020617">
    <property type="entry name" value="Thiolase_C"/>
</dbReference>
<evidence type="ECO:0000313" key="12">
    <source>
        <dbReference type="Proteomes" id="UP000620139"/>
    </source>
</evidence>
<evidence type="ECO:0000256" key="8">
    <source>
        <dbReference type="SAM" id="MobiDB-lite"/>
    </source>
</evidence>
<evidence type="ECO:0000256" key="7">
    <source>
        <dbReference type="RuleBase" id="RU003557"/>
    </source>
</evidence>
<dbReference type="InterPro" id="IPR016039">
    <property type="entry name" value="Thiolase-like"/>
</dbReference>
<dbReference type="SUPFAM" id="SSF53901">
    <property type="entry name" value="Thiolase-like"/>
    <property type="match status" value="2"/>
</dbReference>
<comment type="pathway">
    <text evidence="1">Lipid metabolism.</text>
</comment>
<dbReference type="NCBIfam" id="NF006553">
    <property type="entry name" value="PRK09052.1"/>
    <property type="match status" value="1"/>
</dbReference>
<dbReference type="Gene3D" id="3.40.47.10">
    <property type="match status" value="1"/>
</dbReference>
<dbReference type="InterPro" id="IPR050215">
    <property type="entry name" value="Thiolase-like_sf_Thiolase"/>
</dbReference>
<dbReference type="RefSeq" id="WP_198099935.1">
    <property type="nucleotide sequence ID" value="NZ_JAEDAL010000002.1"/>
</dbReference>
<keyword evidence="4 7" id="KW-0012">Acyltransferase</keyword>
<name>A0A931IWG9_9BURK</name>